<dbReference type="EMBL" id="JACIDY010000009">
    <property type="protein sequence ID" value="MBB3941528.1"/>
    <property type="molecule type" value="Genomic_DNA"/>
</dbReference>
<keyword evidence="3" id="KW-1185">Reference proteome</keyword>
<protein>
    <recommendedName>
        <fullName evidence="1">Transposase DDE domain-containing protein</fullName>
    </recommendedName>
</protein>
<gene>
    <name evidence="2" type="ORF">GGR39_003205</name>
</gene>
<accession>A0A7W6C118</accession>
<comment type="caution">
    <text evidence="2">The sequence shown here is derived from an EMBL/GenBank/DDBJ whole genome shotgun (WGS) entry which is preliminary data.</text>
</comment>
<dbReference type="Proteomes" id="UP000561459">
    <property type="component" value="Unassembled WGS sequence"/>
</dbReference>
<organism evidence="2 3">
    <name type="scientific">Novosphingobium fluoreni</name>
    <dbReference type="NCBI Taxonomy" id="1391222"/>
    <lineage>
        <taxon>Bacteria</taxon>
        <taxon>Pseudomonadati</taxon>
        <taxon>Pseudomonadota</taxon>
        <taxon>Alphaproteobacteria</taxon>
        <taxon>Sphingomonadales</taxon>
        <taxon>Sphingomonadaceae</taxon>
        <taxon>Novosphingobium</taxon>
    </lineage>
</organism>
<dbReference type="Pfam" id="PF13751">
    <property type="entry name" value="DDE_Tnp_1_6"/>
    <property type="match status" value="1"/>
</dbReference>
<dbReference type="AlphaFoldDB" id="A0A7W6C118"/>
<evidence type="ECO:0000313" key="3">
    <source>
        <dbReference type="Proteomes" id="UP000561459"/>
    </source>
</evidence>
<proteinExistence type="predicted"/>
<feature type="domain" description="Transposase DDE" evidence="1">
    <location>
        <begin position="7"/>
        <end position="73"/>
    </location>
</feature>
<evidence type="ECO:0000313" key="2">
    <source>
        <dbReference type="EMBL" id="MBB3941528.1"/>
    </source>
</evidence>
<reference evidence="2 3" key="1">
    <citation type="submission" date="2020-08" db="EMBL/GenBank/DDBJ databases">
        <title>Genomic Encyclopedia of Type Strains, Phase IV (KMG-IV): sequencing the most valuable type-strain genomes for metagenomic binning, comparative biology and taxonomic classification.</title>
        <authorList>
            <person name="Goeker M."/>
        </authorList>
    </citation>
    <scope>NUCLEOTIDE SEQUENCE [LARGE SCALE GENOMIC DNA]</scope>
    <source>
        <strain evidence="2 3">DSM 27568</strain>
    </source>
</reference>
<evidence type="ECO:0000259" key="1">
    <source>
        <dbReference type="Pfam" id="PF13751"/>
    </source>
</evidence>
<sequence>MTRSIHEGARDLARALSQEDEWIASRRERKKVEMLFAHLKRIMRLDRLRLRGPNGARDEFHLAAAAQNLRKLAKISIARQMAMT</sequence>
<name>A0A7W6C118_9SPHN</name>
<dbReference type="InterPro" id="IPR025668">
    <property type="entry name" value="Tnp_DDE_dom"/>
</dbReference>